<evidence type="ECO:0000256" key="1">
    <source>
        <dbReference type="ARBA" id="ARBA00022614"/>
    </source>
</evidence>
<dbReference type="PROSITE" id="PS51450">
    <property type="entry name" value="LRR"/>
    <property type="match status" value="3"/>
</dbReference>
<reference evidence="4 5" key="1">
    <citation type="submission" date="2019-05" db="EMBL/GenBank/DDBJ databases">
        <title>Another draft genome of Portunus trituberculatus and its Hox gene families provides insights of decapod evolution.</title>
        <authorList>
            <person name="Jeong J.-H."/>
            <person name="Song I."/>
            <person name="Kim S."/>
            <person name="Choi T."/>
            <person name="Kim D."/>
            <person name="Ryu S."/>
            <person name="Kim W."/>
        </authorList>
    </citation>
    <scope>NUCLEOTIDE SEQUENCE [LARGE SCALE GENOMIC DNA]</scope>
    <source>
        <tissue evidence="4">Muscle</tissue>
    </source>
</reference>
<dbReference type="PANTHER" id="PTHR48051">
    <property type="match status" value="1"/>
</dbReference>
<evidence type="ECO:0000313" key="5">
    <source>
        <dbReference type="Proteomes" id="UP000324222"/>
    </source>
</evidence>
<dbReference type="Pfam" id="PF12799">
    <property type="entry name" value="LRR_4"/>
    <property type="match status" value="1"/>
</dbReference>
<gene>
    <name evidence="4" type="primary">lrrc40_0</name>
    <name evidence="4" type="ORF">E2C01_043626</name>
</gene>
<keyword evidence="5" id="KW-1185">Reference proteome</keyword>
<organism evidence="4 5">
    <name type="scientific">Portunus trituberculatus</name>
    <name type="common">Swimming crab</name>
    <name type="synonym">Neptunus trituberculatus</name>
    <dbReference type="NCBI Taxonomy" id="210409"/>
    <lineage>
        <taxon>Eukaryota</taxon>
        <taxon>Metazoa</taxon>
        <taxon>Ecdysozoa</taxon>
        <taxon>Arthropoda</taxon>
        <taxon>Crustacea</taxon>
        <taxon>Multicrustacea</taxon>
        <taxon>Malacostraca</taxon>
        <taxon>Eumalacostraca</taxon>
        <taxon>Eucarida</taxon>
        <taxon>Decapoda</taxon>
        <taxon>Pleocyemata</taxon>
        <taxon>Brachyura</taxon>
        <taxon>Eubrachyura</taxon>
        <taxon>Portunoidea</taxon>
        <taxon>Portunidae</taxon>
        <taxon>Portuninae</taxon>
        <taxon>Portunus</taxon>
    </lineage>
</organism>
<dbReference type="SMART" id="SM00364">
    <property type="entry name" value="LRR_BAC"/>
    <property type="match status" value="8"/>
</dbReference>
<feature type="compositionally biased region" description="Low complexity" evidence="3">
    <location>
        <begin position="18"/>
        <end position="44"/>
    </location>
</feature>
<dbReference type="InterPro" id="IPR003591">
    <property type="entry name" value="Leu-rich_rpt_typical-subtyp"/>
</dbReference>
<dbReference type="SUPFAM" id="SSF52058">
    <property type="entry name" value="L domain-like"/>
    <property type="match status" value="1"/>
</dbReference>
<dbReference type="InterPro" id="IPR032675">
    <property type="entry name" value="LRR_dom_sf"/>
</dbReference>
<feature type="region of interest" description="Disordered" evidence="3">
    <location>
        <begin position="343"/>
        <end position="364"/>
    </location>
</feature>
<dbReference type="Pfam" id="PF00560">
    <property type="entry name" value="LRR_1"/>
    <property type="match status" value="3"/>
</dbReference>
<evidence type="ECO:0000313" key="4">
    <source>
        <dbReference type="EMBL" id="MPC49812.1"/>
    </source>
</evidence>
<accession>A0A5B7FTF6</accession>
<dbReference type="GO" id="GO:0005737">
    <property type="term" value="C:cytoplasm"/>
    <property type="evidence" value="ECO:0007669"/>
    <property type="project" value="TreeGrafter"/>
</dbReference>
<dbReference type="InterPro" id="IPR001611">
    <property type="entry name" value="Leu-rich_rpt"/>
</dbReference>
<dbReference type="EMBL" id="VSRR010009107">
    <property type="protein sequence ID" value="MPC49812.1"/>
    <property type="molecule type" value="Genomic_DNA"/>
</dbReference>
<feature type="region of interest" description="Disordered" evidence="3">
    <location>
        <begin position="1"/>
        <end position="68"/>
    </location>
</feature>
<sequence>MMRSSQGVGRLRGRARGITRGSGSTTSLSRPGTVSSGSSRGRSSSVDEESIDSPKVLSRPKPSRYSSVRARIQVRRGRPVMRGFANVGAVFGDSKKEELHPQIHVTVPEKVYRINEIDAEEAKKMTMNMTMDSSDDDRWWEQVDLTRLYLSSNQLSTLSPEISNLSALQILDVSDNNLTALPSTLGELISLQRLNLSHNQLQELPVGVFALQDLRSLQLDHNNFTTFPDDLGNLPVLEYLDVSHNSLESLPFSIGYLQRLSKFNASENEIKELPPEIGDCFALSQLDMTHNKLESLPDSIGNLRKLEQLYLRHNRLRSIPPLHSCVAMKELYLGNNFIKKQASTFPGQDGPRPRRPSPTAPCLP</sequence>
<dbReference type="InterPro" id="IPR050216">
    <property type="entry name" value="LRR_domain-containing"/>
</dbReference>
<dbReference type="AlphaFoldDB" id="A0A5B7FTF6"/>
<dbReference type="PANTHER" id="PTHR48051:SF54">
    <property type="entry name" value="LEUCINE-RICH REPEAT-CONTAINING PROTEIN"/>
    <property type="match status" value="1"/>
</dbReference>
<evidence type="ECO:0000256" key="2">
    <source>
        <dbReference type="ARBA" id="ARBA00022737"/>
    </source>
</evidence>
<dbReference type="PRINTS" id="PR00019">
    <property type="entry name" value="LEURICHRPT"/>
</dbReference>
<dbReference type="Pfam" id="PF13855">
    <property type="entry name" value="LRR_8"/>
    <property type="match status" value="1"/>
</dbReference>
<dbReference type="SMART" id="SM00369">
    <property type="entry name" value="LRR_TYP"/>
    <property type="match status" value="8"/>
</dbReference>
<name>A0A5B7FTF6_PORTR</name>
<keyword evidence="1" id="KW-0433">Leucine-rich repeat</keyword>
<protein>
    <submittedName>
        <fullName evidence="4">Leucine-rich repeat-containing protein 40</fullName>
    </submittedName>
</protein>
<dbReference type="Gene3D" id="3.80.10.10">
    <property type="entry name" value="Ribonuclease Inhibitor"/>
    <property type="match status" value="2"/>
</dbReference>
<dbReference type="OrthoDB" id="676979at2759"/>
<proteinExistence type="predicted"/>
<dbReference type="Proteomes" id="UP000324222">
    <property type="component" value="Unassembled WGS sequence"/>
</dbReference>
<dbReference type="SMART" id="SM00365">
    <property type="entry name" value="LRR_SD22"/>
    <property type="match status" value="2"/>
</dbReference>
<comment type="caution">
    <text evidence="4">The sequence shown here is derived from an EMBL/GenBank/DDBJ whole genome shotgun (WGS) entry which is preliminary data.</text>
</comment>
<evidence type="ECO:0000256" key="3">
    <source>
        <dbReference type="SAM" id="MobiDB-lite"/>
    </source>
</evidence>
<dbReference type="InterPro" id="IPR025875">
    <property type="entry name" value="Leu-rich_rpt_4"/>
</dbReference>
<keyword evidence="2" id="KW-0677">Repeat</keyword>